<dbReference type="AlphaFoldDB" id="A0A939PLB0"/>
<accession>A0A939PLB0</accession>
<dbReference type="Pfam" id="PF13560">
    <property type="entry name" value="HTH_31"/>
    <property type="match status" value="1"/>
</dbReference>
<evidence type="ECO:0000256" key="2">
    <source>
        <dbReference type="SAM" id="Phobius"/>
    </source>
</evidence>
<feature type="transmembrane region" description="Helical" evidence="2">
    <location>
        <begin position="125"/>
        <end position="145"/>
    </location>
</feature>
<dbReference type="CDD" id="cd00161">
    <property type="entry name" value="beta-trefoil_Ricin-like"/>
    <property type="match status" value="1"/>
</dbReference>
<gene>
    <name evidence="3" type="ORF">J4573_45580</name>
</gene>
<dbReference type="Proteomes" id="UP000669179">
    <property type="component" value="Unassembled WGS sequence"/>
</dbReference>
<dbReference type="InterPro" id="IPR035992">
    <property type="entry name" value="Ricin_B-like_lectins"/>
</dbReference>
<name>A0A939PLB0_9ACTN</name>
<dbReference type="Gene3D" id="2.80.10.50">
    <property type="match status" value="1"/>
</dbReference>
<feature type="region of interest" description="Disordered" evidence="1">
    <location>
        <begin position="146"/>
        <end position="171"/>
    </location>
</feature>
<comment type="caution">
    <text evidence="3">The sequence shown here is derived from an EMBL/GenBank/DDBJ whole genome shotgun (WGS) entry which is preliminary data.</text>
</comment>
<keyword evidence="4" id="KW-1185">Reference proteome</keyword>
<protein>
    <submittedName>
        <fullName evidence="3">Helix-turn-helix domain-containing protein</fullName>
    </submittedName>
</protein>
<keyword evidence="2" id="KW-0472">Membrane</keyword>
<keyword evidence="2" id="KW-1133">Transmembrane helix</keyword>
<evidence type="ECO:0000256" key="1">
    <source>
        <dbReference type="SAM" id="MobiDB-lite"/>
    </source>
</evidence>
<dbReference type="RefSeq" id="WP_208262635.1">
    <property type="nucleotide sequence ID" value="NZ_JAGEOJ010000026.1"/>
</dbReference>
<proteinExistence type="predicted"/>
<evidence type="ECO:0000313" key="4">
    <source>
        <dbReference type="Proteomes" id="UP000669179"/>
    </source>
</evidence>
<keyword evidence="2" id="KW-0812">Transmembrane</keyword>
<dbReference type="EMBL" id="JAGEOJ010000026">
    <property type="protein sequence ID" value="MBO2454427.1"/>
    <property type="molecule type" value="Genomic_DNA"/>
</dbReference>
<sequence>MTSEDPSQAALQPPSVSSEEEFVVALRILRERSGLTFKEIERRTSASDSLVLPASTLATALHRRNAPRPEVVAALVKVCGGDEAVVAEWLAAREALIHPLRPDPEPPQNEHEVLEKAFRKSGRRAAVVLFTIIFLVAAVSLYGPLRSSEGSGDDHPPPTPSPTPATTGASPKIGTGLLKLSGFCLSEHEHDQTGRVYLSDCKRSFPPRALKPFSGFWRVTTDHPQFGAGCMGVVDGSLKPGVDMSDDTCDRVQTDLFLLEHVTGGYLLQPNDHHLCVGVEGKPKPGAKLKQIPCNPQAPGQIFTIN</sequence>
<dbReference type="SUPFAM" id="SSF50370">
    <property type="entry name" value="Ricin B-like lectins"/>
    <property type="match status" value="1"/>
</dbReference>
<organism evidence="3 4">
    <name type="scientific">Actinomadura barringtoniae</name>
    <dbReference type="NCBI Taxonomy" id="1427535"/>
    <lineage>
        <taxon>Bacteria</taxon>
        <taxon>Bacillati</taxon>
        <taxon>Actinomycetota</taxon>
        <taxon>Actinomycetes</taxon>
        <taxon>Streptosporangiales</taxon>
        <taxon>Thermomonosporaceae</taxon>
        <taxon>Actinomadura</taxon>
    </lineage>
</organism>
<evidence type="ECO:0000313" key="3">
    <source>
        <dbReference type="EMBL" id="MBO2454427.1"/>
    </source>
</evidence>
<reference evidence="3" key="1">
    <citation type="submission" date="2021-03" db="EMBL/GenBank/DDBJ databases">
        <authorList>
            <person name="Kanchanasin P."/>
            <person name="Saeng-In P."/>
            <person name="Phongsopitanun W."/>
            <person name="Yuki M."/>
            <person name="Kudo T."/>
            <person name="Ohkuma M."/>
            <person name="Tanasupawat S."/>
        </authorList>
    </citation>
    <scope>NUCLEOTIDE SEQUENCE</scope>
    <source>
        <strain evidence="3">GKU 128</strain>
    </source>
</reference>